<dbReference type="Gene3D" id="1.10.10.10">
    <property type="entry name" value="Winged helix-like DNA-binding domain superfamily/Winged helix DNA-binding domain"/>
    <property type="match status" value="1"/>
</dbReference>
<dbReference type="CDD" id="cd00383">
    <property type="entry name" value="trans_reg_C"/>
    <property type="match status" value="1"/>
</dbReference>
<dbReference type="FunFam" id="3.40.50.2300:FF:000001">
    <property type="entry name" value="DNA-binding response regulator PhoB"/>
    <property type="match status" value="1"/>
</dbReference>
<dbReference type="InterPro" id="IPR016032">
    <property type="entry name" value="Sig_transdc_resp-reg_C-effctor"/>
</dbReference>
<evidence type="ECO:0000256" key="3">
    <source>
        <dbReference type="ARBA" id="ARBA00023015"/>
    </source>
</evidence>
<dbReference type="FunFam" id="1.10.10.10:FF:000018">
    <property type="entry name" value="DNA-binding response regulator ResD"/>
    <property type="match status" value="1"/>
</dbReference>
<keyword evidence="3" id="KW-0805">Transcription regulation</keyword>
<dbReference type="InterPro" id="IPR001867">
    <property type="entry name" value="OmpR/PhoB-type_DNA-bd"/>
</dbReference>
<dbReference type="Pfam" id="PF00486">
    <property type="entry name" value="Trans_reg_C"/>
    <property type="match status" value="1"/>
</dbReference>
<feature type="domain" description="Response regulatory" evidence="8">
    <location>
        <begin position="3"/>
        <end position="116"/>
    </location>
</feature>
<dbReference type="Proteomes" id="UP000574717">
    <property type="component" value="Unassembled WGS sequence"/>
</dbReference>
<feature type="modified residue" description="4-aspartylphosphate" evidence="6">
    <location>
        <position position="52"/>
    </location>
</feature>
<dbReference type="SMART" id="SM00448">
    <property type="entry name" value="REC"/>
    <property type="match status" value="1"/>
</dbReference>
<dbReference type="GO" id="GO:0032993">
    <property type="term" value="C:protein-DNA complex"/>
    <property type="evidence" value="ECO:0007669"/>
    <property type="project" value="TreeGrafter"/>
</dbReference>
<dbReference type="PANTHER" id="PTHR48111:SF40">
    <property type="entry name" value="PHOSPHATE REGULON TRANSCRIPTIONAL REGULATORY PROTEIN PHOB"/>
    <property type="match status" value="1"/>
</dbReference>
<evidence type="ECO:0000256" key="1">
    <source>
        <dbReference type="ARBA" id="ARBA00022553"/>
    </source>
</evidence>
<evidence type="ECO:0000313" key="15">
    <source>
        <dbReference type="Proteomes" id="UP000588083"/>
    </source>
</evidence>
<dbReference type="PROSITE" id="PS50110">
    <property type="entry name" value="RESPONSE_REGULATORY"/>
    <property type="match status" value="1"/>
</dbReference>
<dbReference type="Gene3D" id="3.40.50.2300">
    <property type="match status" value="1"/>
</dbReference>
<dbReference type="PANTHER" id="PTHR48111">
    <property type="entry name" value="REGULATOR OF RPOS"/>
    <property type="match status" value="1"/>
</dbReference>
<name>A0A6V8NFU7_9ACTN</name>
<evidence type="ECO:0000313" key="12">
    <source>
        <dbReference type="EMBL" id="GFP38307.1"/>
    </source>
</evidence>
<dbReference type="Proteomes" id="UP000569018">
    <property type="component" value="Unassembled WGS sequence"/>
</dbReference>
<feature type="domain" description="OmpR/PhoB-type" evidence="9">
    <location>
        <begin position="130"/>
        <end position="229"/>
    </location>
</feature>
<dbReference type="AlphaFoldDB" id="A0A6V8NFU7"/>
<dbReference type="InterPro" id="IPR036388">
    <property type="entry name" value="WH-like_DNA-bd_sf"/>
</dbReference>
<evidence type="ECO:0000256" key="5">
    <source>
        <dbReference type="ARBA" id="ARBA00023163"/>
    </source>
</evidence>
<keyword evidence="1 6" id="KW-0597">Phosphoprotein</keyword>
<evidence type="ECO:0000259" key="8">
    <source>
        <dbReference type="PROSITE" id="PS50110"/>
    </source>
</evidence>
<keyword evidence="2" id="KW-0902">Two-component regulatory system</keyword>
<dbReference type="GO" id="GO:0000976">
    <property type="term" value="F:transcription cis-regulatory region binding"/>
    <property type="evidence" value="ECO:0007669"/>
    <property type="project" value="TreeGrafter"/>
</dbReference>
<evidence type="ECO:0000256" key="2">
    <source>
        <dbReference type="ARBA" id="ARBA00023012"/>
    </source>
</evidence>
<keyword evidence="4 7" id="KW-0238">DNA-binding</keyword>
<dbReference type="PROSITE" id="PS51755">
    <property type="entry name" value="OMPR_PHOB"/>
    <property type="match status" value="1"/>
</dbReference>
<dbReference type="SUPFAM" id="SSF52172">
    <property type="entry name" value="CheY-like"/>
    <property type="match status" value="1"/>
</dbReference>
<evidence type="ECO:0000313" key="11">
    <source>
        <dbReference type="EMBL" id="GFP29288.1"/>
    </source>
</evidence>
<reference evidence="13 14" key="1">
    <citation type="journal article" date="2020" name="Front. Microbiol.">
        <title>Single-cell genomics of novel Actinobacteria with the Wood-Ljungdahl pathway discovered in a serpentinizing system.</title>
        <authorList>
            <person name="Merino N."/>
            <person name="Kawai M."/>
            <person name="Boyd E.S."/>
            <person name="Colman D.R."/>
            <person name="McGlynn S.E."/>
            <person name="Nealson K.H."/>
            <person name="Kurokawa K."/>
            <person name="Hongoh Y."/>
        </authorList>
    </citation>
    <scope>NUCLEOTIDE SEQUENCE [LARGE SCALE GENOMIC DNA]</scope>
    <source>
        <strain evidence="10 14">S03</strain>
        <strain evidence="11 15">S34</strain>
        <strain evidence="12 13">S47</strain>
    </source>
</reference>
<accession>A0A6V8NFU7</accession>
<dbReference type="InterPro" id="IPR039420">
    <property type="entry name" value="WalR-like"/>
</dbReference>
<comment type="caution">
    <text evidence="10">The sequence shown here is derived from an EMBL/GenBank/DDBJ whole genome shotgun (WGS) entry which is preliminary data.</text>
</comment>
<evidence type="ECO:0000313" key="10">
    <source>
        <dbReference type="EMBL" id="GFP19162.1"/>
    </source>
</evidence>
<dbReference type="EMBL" id="BLRZ01000005">
    <property type="protein sequence ID" value="GFP29288.1"/>
    <property type="molecule type" value="Genomic_DNA"/>
</dbReference>
<dbReference type="Pfam" id="PF00072">
    <property type="entry name" value="Response_reg"/>
    <property type="match status" value="1"/>
</dbReference>
<dbReference type="EMBL" id="BLRU01000043">
    <property type="protein sequence ID" value="GFP19162.1"/>
    <property type="molecule type" value="Genomic_DNA"/>
</dbReference>
<sequence>MRKILVVDDERAIVESLEYALERDGYKVLRAFDGAEALKIFRSQKPDLIILDLMLPTISGEEVCHLVRKESSIPIIMLTAKDSEIDRVVGLEIGADDYVTKPFSIRELVARVRALFRRTSGESPSHQERKESFSVGPFVVDGERHEIRYQGGVLHLPLKEFMLLKLLLRNSGRVLTREIILEQIWGPNFYGDNKTVDVHIRRLRERIEPDPTTPHFIKTVRGVGYRFDLENVD</sequence>
<dbReference type="Gene3D" id="6.10.250.690">
    <property type="match status" value="1"/>
</dbReference>
<dbReference type="RefSeq" id="WP_176235156.1">
    <property type="nucleotide sequence ID" value="NZ_BLRU01000043.1"/>
</dbReference>
<dbReference type="SUPFAM" id="SSF46894">
    <property type="entry name" value="C-terminal effector domain of the bipartite response regulators"/>
    <property type="match status" value="1"/>
</dbReference>
<evidence type="ECO:0000313" key="14">
    <source>
        <dbReference type="Proteomes" id="UP000574717"/>
    </source>
</evidence>
<evidence type="ECO:0000313" key="13">
    <source>
        <dbReference type="Proteomes" id="UP000569018"/>
    </source>
</evidence>
<dbReference type="InterPro" id="IPR011006">
    <property type="entry name" value="CheY-like_superfamily"/>
</dbReference>
<evidence type="ECO:0000256" key="7">
    <source>
        <dbReference type="PROSITE-ProRule" id="PRU01091"/>
    </source>
</evidence>
<gene>
    <name evidence="10" type="ORF">HKBW3S03_00666</name>
    <name evidence="11" type="ORF">HKBW3S34_00207</name>
    <name evidence="12" type="ORF">HKBW3S47_00007</name>
</gene>
<dbReference type="GO" id="GO:0005829">
    <property type="term" value="C:cytosol"/>
    <property type="evidence" value="ECO:0007669"/>
    <property type="project" value="TreeGrafter"/>
</dbReference>
<dbReference type="SMART" id="SM00862">
    <property type="entry name" value="Trans_reg_C"/>
    <property type="match status" value="1"/>
</dbReference>
<dbReference type="Proteomes" id="UP000588083">
    <property type="component" value="Unassembled WGS sequence"/>
</dbReference>
<protein>
    <submittedName>
        <fullName evidence="10">Two-component system, OmpR family, response regulator RegX3</fullName>
    </submittedName>
</protein>
<proteinExistence type="predicted"/>
<dbReference type="GO" id="GO:0000156">
    <property type="term" value="F:phosphorelay response regulator activity"/>
    <property type="evidence" value="ECO:0007669"/>
    <property type="project" value="TreeGrafter"/>
</dbReference>
<feature type="DNA-binding region" description="OmpR/PhoB-type" evidence="7">
    <location>
        <begin position="130"/>
        <end position="229"/>
    </location>
</feature>
<dbReference type="InterPro" id="IPR001789">
    <property type="entry name" value="Sig_transdc_resp-reg_receiver"/>
</dbReference>
<keyword evidence="5" id="KW-0804">Transcription</keyword>
<evidence type="ECO:0000256" key="4">
    <source>
        <dbReference type="ARBA" id="ARBA00023125"/>
    </source>
</evidence>
<dbReference type="GO" id="GO:0006355">
    <property type="term" value="P:regulation of DNA-templated transcription"/>
    <property type="evidence" value="ECO:0007669"/>
    <property type="project" value="InterPro"/>
</dbReference>
<keyword evidence="15" id="KW-1185">Reference proteome</keyword>
<evidence type="ECO:0000259" key="9">
    <source>
        <dbReference type="PROSITE" id="PS51755"/>
    </source>
</evidence>
<organism evidence="10 14">
    <name type="scientific">Candidatus Hakubella thermalkaliphila</name>
    <dbReference type="NCBI Taxonomy" id="2754717"/>
    <lineage>
        <taxon>Bacteria</taxon>
        <taxon>Bacillati</taxon>
        <taxon>Actinomycetota</taxon>
        <taxon>Actinomycetota incertae sedis</taxon>
        <taxon>Candidatus Hakubellales</taxon>
        <taxon>Candidatus Hakubellaceae</taxon>
        <taxon>Candidatus Hakubella</taxon>
    </lineage>
</organism>
<dbReference type="EMBL" id="BLSD01000001">
    <property type="protein sequence ID" value="GFP38307.1"/>
    <property type="molecule type" value="Genomic_DNA"/>
</dbReference>
<evidence type="ECO:0000256" key="6">
    <source>
        <dbReference type="PROSITE-ProRule" id="PRU00169"/>
    </source>
</evidence>